<sequence>MRTSDEPRNAHSVLDLRTHWSRSQSLASISEVEETPISDHDLPPSSPSTQPSSDALYLLSSVATTPEVITDDEADGYPDPEKFHSALCSKLSRRTLSASTNSSDSSSLYFSPNSDLDTPLISRLKLKRPPTSSPDKENVHSVKRPRLILRASENILKRTWTSRDDDENYDISAKKHKASRPARTASLRRADSLKSQTELAADLQAQCISSVPVIAPPLDYAAPKPLTARSRLSAYIHRERTWREPFHFERIPGNDLGGWDQHIGIGPRVRKSILEWISRVSLDDKDIQDDFSVALADQLEDPETRFHAGYLFLAFAFKISWTSWNVWDLATAAVAVASKFHHDFLEPMVPIVAEDLMRLPPQAISRSDLEHSQRLLLGTLKYDIGGTITPGRILDELWEATPGARDLFDETDWKEVLQETWRMLLVLVVEPDILQFPLTLLTVSVVVDASETILSWRCGAADLDELEGMVYDLEALFDIKDASLVSCRKWVNEVIDAAEGR</sequence>
<keyword evidence="3" id="KW-1185">Reference proteome</keyword>
<dbReference type="AlphaFoldDB" id="A0A0D7AV87"/>
<evidence type="ECO:0000256" key="1">
    <source>
        <dbReference type="SAM" id="MobiDB-lite"/>
    </source>
</evidence>
<dbReference type="SUPFAM" id="SSF47954">
    <property type="entry name" value="Cyclin-like"/>
    <property type="match status" value="1"/>
</dbReference>
<dbReference type="Gene3D" id="1.10.472.10">
    <property type="entry name" value="Cyclin-like"/>
    <property type="match status" value="1"/>
</dbReference>
<dbReference type="EMBL" id="KN880801">
    <property type="protein sequence ID" value="KIY62288.1"/>
    <property type="molecule type" value="Genomic_DNA"/>
</dbReference>
<protein>
    <submittedName>
        <fullName evidence="2">Uncharacterized protein</fullName>
    </submittedName>
</protein>
<reference evidence="2 3" key="1">
    <citation type="journal article" date="2015" name="Fungal Genet. Biol.">
        <title>Evolution of novel wood decay mechanisms in Agaricales revealed by the genome sequences of Fistulina hepatica and Cylindrobasidium torrendii.</title>
        <authorList>
            <person name="Floudas D."/>
            <person name="Held B.W."/>
            <person name="Riley R."/>
            <person name="Nagy L.G."/>
            <person name="Koehler G."/>
            <person name="Ransdell A.S."/>
            <person name="Younus H."/>
            <person name="Chow J."/>
            <person name="Chiniquy J."/>
            <person name="Lipzen A."/>
            <person name="Tritt A."/>
            <person name="Sun H."/>
            <person name="Haridas S."/>
            <person name="LaButti K."/>
            <person name="Ohm R.A."/>
            <person name="Kues U."/>
            <person name="Blanchette R.A."/>
            <person name="Grigoriev I.V."/>
            <person name="Minto R.E."/>
            <person name="Hibbett D.S."/>
        </authorList>
    </citation>
    <scope>NUCLEOTIDE SEQUENCE [LARGE SCALE GENOMIC DNA]</scope>
    <source>
        <strain evidence="2 3">FP15055 ss-10</strain>
    </source>
</reference>
<organism evidence="2 3">
    <name type="scientific">Cylindrobasidium torrendii FP15055 ss-10</name>
    <dbReference type="NCBI Taxonomy" id="1314674"/>
    <lineage>
        <taxon>Eukaryota</taxon>
        <taxon>Fungi</taxon>
        <taxon>Dikarya</taxon>
        <taxon>Basidiomycota</taxon>
        <taxon>Agaricomycotina</taxon>
        <taxon>Agaricomycetes</taxon>
        <taxon>Agaricomycetidae</taxon>
        <taxon>Agaricales</taxon>
        <taxon>Marasmiineae</taxon>
        <taxon>Physalacriaceae</taxon>
        <taxon>Cylindrobasidium</taxon>
    </lineage>
</organism>
<feature type="region of interest" description="Disordered" evidence="1">
    <location>
        <begin position="25"/>
        <end position="53"/>
    </location>
</feature>
<accession>A0A0D7AV87</accession>
<dbReference type="Proteomes" id="UP000054007">
    <property type="component" value="Unassembled WGS sequence"/>
</dbReference>
<gene>
    <name evidence="2" type="ORF">CYLTODRAFT_494739</name>
</gene>
<dbReference type="STRING" id="1314674.A0A0D7AV87"/>
<evidence type="ECO:0000313" key="2">
    <source>
        <dbReference type="EMBL" id="KIY62288.1"/>
    </source>
</evidence>
<proteinExistence type="predicted"/>
<dbReference type="OrthoDB" id="3250555at2759"/>
<dbReference type="InterPro" id="IPR036915">
    <property type="entry name" value="Cyclin-like_sf"/>
</dbReference>
<name>A0A0D7AV87_9AGAR</name>
<evidence type="ECO:0000313" key="3">
    <source>
        <dbReference type="Proteomes" id="UP000054007"/>
    </source>
</evidence>